<evidence type="ECO:0000313" key="2">
    <source>
        <dbReference type="EMBL" id="KAG2565812.1"/>
    </source>
</evidence>
<evidence type="ECO:0000256" key="1">
    <source>
        <dbReference type="SAM" id="MobiDB-lite"/>
    </source>
</evidence>
<sequence length="258" mass="27161">MLLEAQAYGVSREPCLATRDFDPMLLESVTGGPPPGRHEPPVPPGTEALLYSSSVPLGATTTSLAEPEATSLPSVAVANNTSSGRLSADNAVLETVRFDVPEGGSAACDSLCNITVARGTRATLPLHLFSDISSPGREVVANFAAAVCRDAPAPALHNSPPRRRSKQPDQAFSIRRSERLAMKSRHRATKTAIQAQNVLMKKLGVTSESQPPDATSFQRFTDTFSSTLTISHCEALDALLPKGMGSLAVEAVAPMVVS</sequence>
<feature type="region of interest" description="Disordered" evidence="1">
    <location>
        <begin position="152"/>
        <end position="172"/>
    </location>
</feature>
<accession>A0A8T0PZM5</accession>
<proteinExistence type="predicted"/>
<dbReference type="AlphaFoldDB" id="A0A8T0PZM5"/>
<dbReference type="Proteomes" id="UP000823388">
    <property type="component" value="Chromosome 7N"/>
</dbReference>
<dbReference type="EMBL" id="CM029050">
    <property type="protein sequence ID" value="KAG2565812.1"/>
    <property type="molecule type" value="Genomic_DNA"/>
</dbReference>
<protein>
    <submittedName>
        <fullName evidence="2">Uncharacterized protein</fullName>
    </submittedName>
</protein>
<reference evidence="2" key="1">
    <citation type="submission" date="2020-05" db="EMBL/GenBank/DDBJ databases">
        <title>WGS assembly of Panicum virgatum.</title>
        <authorList>
            <person name="Lovell J.T."/>
            <person name="Jenkins J."/>
            <person name="Shu S."/>
            <person name="Juenger T.E."/>
            <person name="Schmutz J."/>
        </authorList>
    </citation>
    <scope>NUCLEOTIDE SEQUENCE</scope>
    <source>
        <strain evidence="2">AP13</strain>
    </source>
</reference>
<comment type="caution">
    <text evidence="2">The sequence shown here is derived from an EMBL/GenBank/DDBJ whole genome shotgun (WGS) entry which is preliminary data.</text>
</comment>
<evidence type="ECO:0000313" key="3">
    <source>
        <dbReference type="Proteomes" id="UP000823388"/>
    </source>
</evidence>
<organism evidence="2 3">
    <name type="scientific">Panicum virgatum</name>
    <name type="common">Blackwell switchgrass</name>
    <dbReference type="NCBI Taxonomy" id="38727"/>
    <lineage>
        <taxon>Eukaryota</taxon>
        <taxon>Viridiplantae</taxon>
        <taxon>Streptophyta</taxon>
        <taxon>Embryophyta</taxon>
        <taxon>Tracheophyta</taxon>
        <taxon>Spermatophyta</taxon>
        <taxon>Magnoliopsida</taxon>
        <taxon>Liliopsida</taxon>
        <taxon>Poales</taxon>
        <taxon>Poaceae</taxon>
        <taxon>PACMAD clade</taxon>
        <taxon>Panicoideae</taxon>
        <taxon>Panicodae</taxon>
        <taxon>Paniceae</taxon>
        <taxon>Panicinae</taxon>
        <taxon>Panicum</taxon>
        <taxon>Panicum sect. Hiantes</taxon>
    </lineage>
</organism>
<gene>
    <name evidence="2" type="ORF">PVAP13_7NG137617</name>
</gene>
<keyword evidence="3" id="KW-1185">Reference proteome</keyword>
<name>A0A8T0PZM5_PANVG</name>